<protein>
    <submittedName>
        <fullName evidence="2">Uncharacterized protein</fullName>
    </submittedName>
</protein>
<feature type="compositionally biased region" description="Polar residues" evidence="1">
    <location>
        <begin position="87"/>
        <end position="98"/>
    </location>
</feature>
<evidence type="ECO:0000313" key="2">
    <source>
        <dbReference type="EMBL" id="KAK7757783.1"/>
    </source>
</evidence>
<sequence length="263" mass="28094">MASRSTFGSSEQLRASGKKAGVRCIHGVINGLAAPPNTPEKRAVLGLADHAARPRTSSEQPARSLDRTAGPDLAGDKTSRGEEETTSGRPSVSQTGTPTGAGKETCEGSKVPEAASHKTPCRHRELSAGEQDLCVCGRSLRSEPPSWDDDDATTEDEGSQSDDEDWCVIDAGFGSDFDDDADDESDDDSDGESRSSGEEPDSKSRKTKGHPGHGPHPRVHPLFAAKYGDFLKSDDKLPTIPETRRIHPLFAAKYGDFIGYQSE</sequence>
<feature type="compositionally biased region" description="Basic and acidic residues" evidence="1">
    <location>
        <begin position="191"/>
        <end position="204"/>
    </location>
</feature>
<evidence type="ECO:0000256" key="1">
    <source>
        <dbReference type="SAM" id="MobiDB-lite"/>
    </source>
</evidence>
<feature type="compositionally biased region" description="Basic and acidic residues" evidence="1">
    <location>
        <begin position="74"/>
        <end position="83"/>
    </location>
</feature>
<feature type="compositionally biased region" description="Polar residues" evidence="1">
    <location>
        <begin position="1"/>
        <end position="13"/>
    </location>
</feature>
<feature type="region of interest" description="Disordered" evidence="1">
    <location>
        <begin position="1"/>
        <end position="20"/>
    </location>
</feature>
<comment type="caution">
    <text evidence="2">The sequence shown here is derived from an EMBL/GenBank/DDBJ whole genome shotgun (WGS) entry which is preliminary data.</text>
</comment>
<accession>A0AAN9V0G3</accession>
<feature type="compositionally biased region" description="Acidic residues" evidence="1">
    <location>
        <begin position="146"/>
        <end position="167"/>
    </location>
</feature>
<dbReference type="EMBL" id="JAKJXP020000001">
    <property type="protein sequence ID" value="KAK7757783.1"/>
    <property type="molecule type" value="Genomic_DNA"/>
</dbReference>
<feature type="compositionally biased region" description="Acidic residues" evidence="1">
    <location>
        <begin position="176"/>
        <end position="190"/>
    </location>
</feature>
<feature type="compositionally biased region" description="Basic residues" evidence="1">
    <location>
        <begin position="205"/>
        <end position="219"/>
    </location>
</feature>
<name>A0AAN9V0G3_9PEZI</name>
<feature type="region of interest" description="Disordered" evidence="1">
    <location>
        <begin position="28"/>
        <end position="222"/>
    </location>
</feature>
<evidence type="ECO:0000313" key="3">
    <source>
        <dbReference type="Proteomes" id="UP001320420"/>
    </source>
</evidence>
<gene>
    <name evidence="2" type="ORF">SLS62_000161</name>
</gene>
<dbReference type="Proteomes" id="UP001320420">
    <property type="component" value="Unassembled WGS sequence"/>
</dbReference>
<reference evidence="2 3" key="1">
    <citation type="submission" date="2024-02" db="EMBL/GenBank/DDBJ databases">
        <title>De novo assembly and annotation of 12 fungi associated with fruit tree decline syndrome in Ontario, Canada.</title>
        <authorList>
            <person name="Sulman M."/>
            <person name="Ellouze W."/>
            <person name="Ilyukhin E."/>
        </authorList>
    </citation>
    <scope>NUCLEOTIDE SEQUENCE [LARGE SCALE GENOMIC DNA]</scope>
    <source>
        <strain evidence="2 3">M11/M66-122</strain>
    </source>
</reference>
<dbReference type="AlphaFoldDB" id="A0AAN9V0G3"/>
<keyword evidence="3" id="KW-1185">Reference proteome</keyword>
<proteinExistence type="predicted"/>
<organism evidence="2 3">
    <name type="scientific">Diatrype stigma</name>
    <dbReference type="NCBI Taxonomy" id="117547"/>
    <lineage>
        <taxon>Eukaryota</taxon>
        <taxon>Fungi</taxon>
        <taxon>Dikarya</taxon>
        <taxon>Ascomycota</taxon>
        <taxon>Pezizomycotina</taxon>
        <taxon>Sordariomycetes</taxon>
        <taxon>Xylariomycetidae</taxon>
        <taxon>Xylariales</taxon>
        <taxon>Diatrypaceae</taxon>
        <taxon>Diatrype</taxon>
    </lineage>
</organism>